<organism evidence="1 2">
    <name type="scientific">Xanthocytophaga flava</name>
    <dbReference type="NCBI Taxonomy" id="3048013"/>
    <lineage>
        <taxon>Bacteria</taxon>
        <taxon>Pseudomonadati</taxon>
        <taxon>Bacteroidota</taxon>
        <taxon>Cytophagia</taxon>
        <taxon>Cytophagales</taxon>
        <taxon>Rhodocytophagaceae</taxon>
        <taxon>Xanthocytophaga</taxon>
    </lineage>
</organism>
<sequence>VAGTPPFWSDCMKVISDYIFLSEYFSFTDKPDNYSELIYVQPYDQLTLLSFASHPKNTLPVKVENISNGPVNGLVAQVVRALH</sequence>
<evidence type="ECO:0000313" key="1">
    <source>
        <dbReference type="EMBL" id="MDJ1486454.1"/>
    </source>
</evidence>
<comment type="caution">
    <text evidence="1">The sequence shown here is derived from an EMBL/GenBank/DDBJ whole genome shotgun (WGS) entry which is preliminary data.</text>
</comment>
<accession>A0AAE3UE47</accession>
<name>A0AAE3UE47_9BACT</name>
<dbReference type="AlphaFoldDB" id="A0AAE3UE47"/>
<dbReference type="RefSeq" id="WP_313990039.1">
    <property type="nucleotide sequence ID" value="NZ_JASJOS010000057.1"/>
</dbReference>
<gene>
    <name evidence="1" type="ORF">QNI16_38650</name>
</gene>
<reference evidence="1" key="1">
    <citation type="submission" date="2023-05" db="EMBL/GenBank/DDBJ databases">
        <authorList>
            <person name="Zhang X."/>
        </authorList>
    </citation>
    <scope>NUCLEOTIDE SEQUENCE</scope>
    <source>
        <strain evidence="1">YF14B1</strain>
    </source>
</reference>
<evidence type="ECO:0000313" key="2">
    <source>
        <dbReference type="Proteomes" id="UP001241110"/>
    </source>
</evidence>
<protein>
    <submittedName>
        <fullName evidence="1">Uncharacterized protein</fullName>
    </submittedName>
</protein>
<dbReference type="Proteomes" id="UP001241110">
    <property type="component" value="Unassembled WGS sequence"/>
</dbReference>
<dbReference type="EMBL" id="JASJOS010000057">
    <property type="protein sequence ID" value="MDJ1486454.1"/>
    <property type="molecule type" value="Genomic_DNA"/>
</dbReference>
<feature type="non-terminal residue" evidence="1">
    <location>
        <position position="1"/>
    </location>
</feature>
<proteinExistence type="predicted"/>